<feature type="transmembrane region" description="Helical" evidence="1">
    <location>
        <begin position="6"/>
        <end position="24"/>
    </location>
</feature>
<name>A0AAI9VD81_9PEZI</name>
<keyword evidence="1" id="KW-1133">Transmembrane helix</keyword>
<accession>A0AAI9VD81</accession>
<sequence length="72" mass="8488">MDTPTHPVLCFTVLASAMALIIWVSKPALTWLTRETRLEKTNNVREHEDLPRILVCFYRPIPLRSCRFENIY</sequence>
<keyword evidence="1" id="KW-0472">Membrane</keyword>
<dbReference type="Proteomes" id="UP001239213">
    <property type="component" value="Unassembled WGS sequence"/>
</dbReference>
<evidence type="ECO:0000313" key="2">
    <source>
        <dbReference type="EMBL" id="KAK1480645.1"/>
    </source>
</evidence>
<comment type="caution">
    <text evidence="2">The sequence shown here is derived from an EMBL/GenBank/DDBJ whole genome shotgun (WGS) entry which is preliminary data.</text>
</comment>
<keyword evidence="1" id="KW-0812">Transmembrane</keyword>
<evidence type="ECO:0000313" key="3">
    <source>
        <dbReference type="Proteomes" id="UP001239213"/>
    </source>
</evidence>
<keyword evidence="3" id="KW-1185">Reference proteome</keyword>
<reference evidence="2" key="1">
    <citation type="submission" date="2016-11" db="EMBL/GenBank/DDBJ databases">
        <title>The genome sequence of Colletotrichum cuscutae.</title>
        <authorList>
            <person name="Baroncelli R."/>
        </authorList>
    </citation>
    <scope>NUCLEOTIDE SEQUENCE</scope>
    <source>
        <strain evidence="2">IMI 304802</strain>
    </source>
</reference>
<dbReference type="AlphaFoldDB" id="A0AAI9VD81"/>
<evidence type="ECO:0000256" key="1">
    <source>
        <dbReference type="SAM" id="Phobius"/>
    </source>
</evidence>
<dbReference type="EMBL" id="MPDP01000106">
    <property type="protein sequence ID" value="KAK1480645.1"/>
    <property type="molecule type" value="Genomic_DNA"/>
</dbReference>
<organism evidence="2 3">
    <name type="scientific">Colletotrichum cuscutae</name>
    <dbReference type="NCBI Taxonomy" id="1209917"/>
    <lineage>
        <taxon>Eukaryota</taxon>
        <taxon>Fungi</taxon>
        <taxon>Dikarya</taxon>
        <taxon>Ascomycota</taxon>
        <taxon>Pezizomycotina</taxon>
        <taxon>Sordariomycetes</taxon>
        <taxon>Hypocreomycetidae</taxon>
        <taxon>Glomerellales</taxon>
        <taxon>Glomerellaceae</taxon>
        <taxon>Colletotrichum</taxon>
        <taxon>Colletotrichum acutatum species complex</taxon>
    </lineage>
</organism>
<protein>
    <submittedName>
        <fullName evidence="2">Uncharacterized protein</fullName>
    </submittedName>
</protein>
<gene>
    <name evidence="2" type="ORF">CCUS01_16133</name>
</gene>
<proteinExistence type="predicted"/>